<dbReference type="CDD" id="cd09910">
    <property type="entry name" value="NGN-insert_like"/>
    <property type="match status" value="1"/>
</dbReference>
<dbReference type="Pfam" id="PF07009">
    <property type="entry name" value="NusG_II"/>
    <property type="match status" value="1"/>
</dbReference>
<gene>
    <name evidence="1" type="ORF">NSPWAT_2066</name>
</gene>
<dbReference type="RefSeq" id="WP_282011790.1">
    <property type="nucleotide sequence ID" value="NZ_OX336137.1"/>
</dbReference>
<dbReference type="InterPro" id="IPR038690">
    <property type="entry name" value="NusG_2_sf"/>
</dbReference>
<evidence type="ECO:0000313" key="1">
    <source>
        <dbReference type="EMBL" id="CAI2718922.1"/>
    </source>
</evidence>
<name>A0ABM9HFI8_9BACT</name>
<organism evidence="1 2">
    <name type="scientific">Nitrospina watsonii</name>
    <dbReference type="NCBI Taxonomy" id="1323948"/>
    <lineage>
        <taxon>Bacteria</taxon>
        <taxon>Pseudomonadati</taxon>
        <taxon>Nitrospinota/Tectimicrobiota group</taxon>
        <taxon>Nitrospinota</taxon>
        <taxon>Nitrospinia</taxon>
        <taxon>Nitrospinales</taxon>
        <taxon>Nitrospinaceae</taxon>
        <taxon>Nitrospina</taxon>
    </lineage>
</organism>
<proteinExistence type="predicted"/>
<evidence type="ECO:0000313" key="2">
    <source>
        <dbReference type="Proteomes" id="UP001157733"/>
    </source>
</evidence>
<accession>A0ABM9HFI8</accession>
<reference evidence="1 2" key="1">
    <citation type="submission" date="2022-09" db="EMBL/GenBank/DDBJ databases">
        <authorList>
            <person name="Kop L."/>
        </authorList>
    </citation>
    <scope>NUCLEOTIDE SEQUENCE [LARGE SCALE GENOMIC DNA]</scope>
    <source>
        <strain evidence="1 2">347</strain>
    </source>
</reference>
<protein>
    <submittedName>
        <fullName evidence="1">NusG_II domain-containing protein</fullName>
    </submittedName>
</protein>
<dbReference type="Gene3D" id="2.60.320.10">
    <property type="entry name" value="N-utilization substance G protein NusG, insert domain"/>
    <property type="match status" value="1"/>
</dbReference>
<keyword evidence="2" id="KW-1185">Reference proteome</keyword>
<dbReference type="EMBL" id="OX336137">
    <property type="protein sequence ID" value="CAI2718922.1"/>
    <property type="molecule type" value="Genomic_DNA"/>
</dbReference>
<dbReference type="Proteomes" id="UP001157733">
    <property type="component" value="Chromosome"/>
</dbReference>
<sequence>MLKPTRADKILIACLFAANLALFSGIDYTRTAGDWVVIEVSQKEVQRLPLGKNQLVHVTGPLGETEVETHDGKARILKSPCHRKLCIKSGYIQYADRIAACLPNRVVVRILGSTYRGIDAVVS</sequence>